<name>A0A6H1ZFR5_9ZZZZ</name>
<reference evidence="1" key="1">
    <citation type="submission" date="2020-03" db="EMBL/GenBank/DDBJ databases">
        <title>The deep terrestrial virosphere.</title>
        <authorList>
            <person name="Holmfeldt K."/>
            <person name="Nilsson E."/>
            <person name="Simone D."/>
            <person name="Lopez-Fernandez M."/>
            <person name="Wu X."/>
            <person name="de Brujin I."/>
            <person name="Lundin D."/>
            <person name="Andersson A."/>
            <person name="Bertilsson S."/>
            <person name="Dopson M."/>
        </authorList>
    </citation>
    <scope>NUCLEOTIDE SEQUENCE</scope>
    <source>
        <strain evidence="1">TM448A00373</strain>
        <strain evidence="2">TM448B00195</strain>
    </source>
</reference>
<protein>
    <recommendedName>
        <fullName evidence="3">NET domain-containing protein</fullName>
    </recommendedName>
</protein>
<organism evidence="1">
    <name type="scientific">viral metagenome</name>
    <dbReference type="NCBI Taxonomy" id="1070528"/>
    <lineage>
        <taxon>unclassified sequences</taxon>
        <taxon>metagenomes</taxon>
        <taxon>organismal metagenomes</taxon>
    </lineage>
</organism>
<accession>A0A6H1ZFR5</accession>
<evidence type="ECO:0008006" key="3">
    <source>
        <dbReference type="Google" id="ProtNLM"/>
    </source>
</evidence>
<evidence type="ECO:0000313" key="2">
    <source>
        <dbReference type="EMBL" id="QJH94164.1"/>
    </source>
</evidence>
<proteinExistence type="predicted"/>
<dbReference type="AlphaFoldDB" id="A0A6H1ZFR5"/>
<dbReference type="EMBL" id="MT144007">
    <property type="protein sequence ID" value="QJA46312.1"/>
    <property type="molecule type" value="Genomic_DNA"/>
</dbReference>
<gene>
    <name evidence="1" type="ORF">TM448A00373_0019</name>
    <name evidence="2" type="ORF">TM448B00195_0004</name>
</gene>
<evidence type="ECO:0000313" key="1">
    <source>
        <dbReference type="EMBL" id="QJA46312.1"/>
    </source>
</evidence>
<sequence>MEEIIKQFEKQFNKDSAYYKYLSTNEQNEIKQFLSQALADQKKEMVERIKGTRNIAINDKEYQAIEIFNKRIRKLS</sequence>
<dbReference type="EMBL" id="MT144597">
    <property type="protein sequence ID" value="QJH94164.1"/>
    <property type="molecule type" value="Genomic_DNA"/>
</dbReference>